<dbReference type="Gene3D" id="3.40.50.1460">
    <property type="match status" value="1"/>
</dbReference>
<accession>A0A450UNB7</accession>
<name>A0A450UNB7_9GAMM</name>
<dbReference type="InterPro" id="IPR029030">
    <property type="entry name" value="Caspase-like_dom_sf"/>
</dbReference>
<evidence type="ECO:0000259" key="1">
    <source>
        <dbReference type="Pfam" id="PF00656"/>
    </source>
</evidence>
<dbReference type="GO" id="GO:0006508">
    <property type="term" value="P:proteolysis"/>
    <property type="evidence" value="ECO:0007669"/>
    <property type="project" value="InterPro"/>
</dbReference>
<feature type="domain" description="Peptidase C14 caspase" evidence="1">
    <location>
        <begin position="70"/>
        <end position="299"/>
    </location>
</feature>
<reference evidence="2" key="1">
    <citation type="submission" date="2019-02" db="EMBL/GenBank/DDBJ databases">
        <authorList>
            <person name="Gruber-Vodicka R. H."/>
            <person name="Seah K. B. B."/>
        </authorList>
    </citation>
    <scope>NUCLEOTIDE SEQUENCE</scope>
    <source>
        <strain evidence="2">BECK_M6</strain>
    </source>
</reference>
<dbReference type="GO" id="GO:0004197">
    <property type="term" value="F:cysteine-type endopeptidase activity"/>
    <property type="evidence" value="ECO:0007669"/>
    <property type="project" value="InterPro"/>
</dbReference>
<evidence type="ECO:0000313" key="2">
    <source>
        <dbReference type="EMBL" id="VFJ94009.1"/>
    </source>
</evidence>
<gene>
    <name evidence="2" type="ORF">BECKLFY1418A_GA0070994_103616</name>
</gene>
<sequence>MKKYINKYTAIYLLLVLVFYQHTSMVYAVHISHAVDFAELNADELHISKKIGFASSFINRILGRKQFNKSYALVIGVSDYSGAWDDLQTKEDPERVKNFLIDKAGFDAVITLRNERATKERIEILMEDFFPNILGEKDRFLFYFSGHGTQRDIIHLGNRQTKGYLVLSDSGRLHGKMINMDKVKAWDEYVSKVRHVLFILDACFSGIVGHQLMGGSKEQTIERLVRYGHHIFTAGSVDEKTIAGKKWNGGIFTDSFLLAAEGNADSHMVGFQKDGVISLDEIKTYVNNRINDSAKGANPPSPKIYHLSGKNKGQFFFLSPDASIPKDQGRFKKLDENEVYDKVLKKYWRISRKEKIFRLDEANEQTFGSWRLPTKEEVDSILEEYRENKNKMLKVFPRHKRMSIFWIRQQNKSDASGIFGSEYIYLDLSLGRINETRDESLSAGILEIKDE</sequence>
<dbReference type="InterPro" id="IPR011600">
    <property type="entry name" value="Pept_C14_caspase"/>
</dbReference>
<dbReference type="Pfam" id="PF00656">
    <property type="entry name" value="Peptidase_C14"/>
    <property type="match status" value="1"/>
</dbReference>
<dbReference type="EMBL" id="CAADFH010000036">
    <property type="protein sequence ID" value="VFJ94009.1"/>
    <property type="molecule type" value="Genomic_DNA"/>
</dbReference>
<dbReference type="SUPFAM" id="SSF52129">
    <property type="entry name" value="Caspase-like"/>
    <property type="match status" value="1"/>
</dbReference>
<proteinExistence type="predicted"/>
<organism evidence="2">
    <name type="scientific">Candidatus Kentrum sp. LFY</name>
    <dbReference type="NCBI Taxonomy" id="2126342"/>
    <lineage>
        <taxon>Bacteria</taxon>
        <taxon>Pseudomonadati</taxon>
        <taxon>Pseudomonadota</taxon>
        <taxon>Gammaproteobacteria</taxon>
        <taxon>Candidatus Kentrum</taxon>
    </lineage>
</organism>
<protein>
    <submittedName>
        <fullName evidence="2">Caspase domain-containing protein</fullName>
    </submittedName>
</protein>
<dbReference type="AlphaFoldDB" id="A0A450UNB7"/>